<reference evidence="2 4" key="1">
    <citation type="submission" date="2020-12" db="EMBL/GenBank/DDBJ databases">
        <title>FDA dAtabase for Regulatory Grade micrObial Sequences (FDA-ARGOS): Supporting development and validation of Infectious Disease Dx tests.</title>
        <authorList>
            <person name="Sproer C."/>
            <person name="Gronow S."/>
            <person name="Severitt S."/>
            <person name="Schroder I."/>
            <person name="Tallon L."/>
            <person name="Sadzewicz L."/>
            <person name="Zhao X."/>
            <person name="Boylan J."/>
            <person name="Ott S."/>
            <person name="Bowen H."/>
            <person name="Vavikolanu K."/>
            <person name="Mehta A."/>
            <person name="Aluvathingal J."/>
            <person name="Nadendla S."/>
            <person name="Lowell S."/>
            <person name="Myers T."/>
            <person name="Yan Y."/>
            <person name="Sichtig H."/>
        </authorList>
    </citation>
    <scope>NUCLEOTIDE SEQUENCE [LARGE SCALE GENOMIC DNA]</scope>
    <source>
        <strain evidence="2 4">FDAARGOS_1053</strain>
        <strain evidence="3">FDAARGOS_1191</strain>
    </source>
</reference>
<feature type="transmembrane region" description="Helical" evidence="1">
    <location>
        <begin position="6"/>
        <end position="28"/>
    </location>
</feature>
<evidence type="ECO:0000256" key="1">
    <source>
        <dbReference type="SAM" id="Phobius"/>
    </source>
</evidence>
<dbReference type="OrthoDB" id="4427346at2"/>
<proteinExistence type="predicted"/>
<accession>A0A7T4JV45</accession>
<dbReference type="Proteomes" id="UP000617681">
    <property type="component" value="Chromosome"/>
</dbReference>
<dbReference type="Pfam" id="PF10724">
    <property type="entry name" value="DUF2516"/>
    <property type="match status" value="1"/>
</dbReference>
<keyword evidence="1" id="KW-0472">Membrane</keyword>
<sequence length="93" mass="10384">MATAFTIFHYVIRGLFYAVALAGALGVLQCFTTREDAFPAADRKPKMTWVAILAGSTLAQFLYQIPFIGWIGMVAIGIYWFDVRPSIKDVLSY</sequence>
<keyword evidence="1" id="KW-0812">Transmembrane</keyword>
<evidence type="ECO:0000313" key="4">
    <source>
        <dbReference type="Proteomes" id="UP000596145"/>
    </source>
</evidence>
<dbReference type="RefSeq" id="WP_005390715.1">
    <property type="nucleotide sequence ID" value="NZ_CP066007.1"/>
</dbReference>
<name>A0A7T4JV45_9CORY</name>
<keyword evidence="1" id="KW-1133">Transmembrane helix</keyword>
<dbReference type="Proteomes" id="UP000596145">
    <property type="component" value="Chromosome"/>
</dbReference>
<dbReference type="AlphaFoldDB" id="A0A7T4JV45"/>
<evidence type="ECO:0000313" key="2">
    <source>
        <dbReference type="EMBL" id="QQB46548.1"/>
    </source>
</evidence>
<dbReference type="GeneID" id="92759138"/>
<organism evidence="2 4">
    <name type="scientific">Corynebacterium glucuronolyticum</name>
    <dbReference type="NCBI Taxonomy" id="39791"/>
    <lineage>
        <taxon>Bacteria</taxon>
        <taxon>Bacillati</taxon>
        <taxon>Actinomycetota</taxon>
        <taxon>Actinomycetes</taxon>
        <taxon>Mycobacteriales</taxon>
        <taxon>Corynebacteriaceae</taxon>
        <taxon>Corynebacterium</taxon>
    </lineage>
</organism>
<evidence type="ECO:0000313" key="3">
    <source>
        <dbReference type="EMBL" id="QRP70984.1"/>
    </source>
</evidence>
<gene>
    <name evidence="2" type="ORF">I6I10_00895</name>
    <name evidence="3" type="ORF">I6J21_02150</name>
</gene>
<dbReference type="InterPro" id="IPR019662">
    <property type="entry name" value="DUF2516"/>
</dbReference>
<feature type="transmembrane region" description="Helical" evidence="1">
    <location>
        <begin position="49"/>
        <end position="81"/>
    </location>
</feature>
<protein>
    <submittedName>
        <fullName evidence="2">DUF2516 family protein</fullName>
    </submittedName>
</protein>
<dbReference type="EMBL" id="CP069534">
    <property type="protein sequence ID" value="QRP70984.1"/>
    <property type="molecule type" value="Genomic_DNA"/>
</dbReference>
<dbReference type="EMBL" id="CP066007">
    <property type="protein sequence ID" value="QQB46548.1"/>
    <property type="molecule type" value="Genomic_DNA"/>
</dbReference>